<dbReference type="UniPathway" id="UPA00049">
    <property type="reaction ID" value="UER00059"/>
</dbReference>
<gene>
    <name evidence="20" type="ORF">F9K91_11920</name>
    <name evidence="19" type="ORF">F9K94_04280</name>
    <name evidence="21" type="ORF">F9L08_10855</name>
</gene>
<dbReference type="GO" id="GO:0009097">
    <property type="term" value="P:isoleucine biosynthetic process"/>
    <property type="evidence" value="ECO:0007669"/>
    <property type="project" value="UniProtKB-UniPathway"/>
</dbReference>
<dbReference type="EMBL" id="WBWA01000009">
    <property type="protein sequence ID" value="KAB2665033.1"/>
    <property type="molecule type" value="Genomic_DNA"/>
</dbReference>
<dbReference type="PANTHER" id="PTHR18968:SF13">
    <property type="entry name" value="ACETOLACTATE SYNTHASE CATALYTIC SUBUNIT, MITOCHONDRIAL"/>
    <property type="match status" value="1"/>
</dbReference>
<dbReference type="UniPathway" id="UPA00047">
    <property type="reaction ID" value="UER00055"/>
</dbReference>
<dbReference type="GO" id="GO:0030976">
    <property type="term" value="F:thiamine pyrophosphate binding"/>
    <property type="evidence" value="ECO:0007669"/>
    <property type="project" value="UniProtKB-UniRule"/>
</dbReference>
<evidence type="ECO:0000256" key="3">
    <source>
        <dbReference type="ARBA" id="ARBA00007812"/>
    </source>
</evidence>
<dbReference type="PANTHER" id="PTHR18968">
    <property type="entry name" value="THIAMINE PYROPHOSPHATE ENZYMES"/>
    <property type="match status" value="1"/>
</dbReference>
<dbReference type="Proteomes" id="UP000460650">
    <property type="component" value="Unassembled WGS sequence"/>
</dbReference>
<keyword evidence="8 14" id="KW-0479">Metal-binding</keyword>
<evidence type="ECO:0000256" key="13">
    <source>
        <dbReference type="ARBA" id="ARBA00048670"/>
    </source>
</evidence>
<dbReference type="PROSITE" id="PS00187">
    <property type="entry name" value="TPP_ENZYMES"/>
    <property type="match status" value="1"/>
</dbReference>
<dbReference type="Gene3D" id="3.40.50.1220">
    <property type="entry name" value="TPP-binding domain"/>
    <property type="match status" value="1"/>
</dbReference>
<keyword evidence="10 14" id="KW-0460">Magnesium</keyword>
<dbReference type="InterPro" id="IPR012846">
    <property type="entry name" value="Acetolactate_synth_lsu"/>
</dbReference>
<dbReference type="InterPro" id="IPR012000">
    <property type="entry name" value="Thiamin_PyroP_enz_cen_dom"/>
</dbReference>
<dbReference type="FunFam" id="3.40.50.1220:FF:000008">
    <property type="entry name" value="Acetolactate synthase"/>
    <property type="match status" value="1"/>
</dbReference>
<evidence type="ECO:0000256" key="10">
    <source>
        <dbReference type="ARBA" id="ARBA00022842"/>
    </source>
</evidence>
<sequence>MTAGKREADANAAETQEASNPREMTGAEMVIQALIDQGVESIFGYPGGAVLPIYDELFQQDKVQHVLVRHEQGAGHAAEGYARSTGKVGVMLVTSGPGATNAVTPLQDALMDSIPLVCISGQVPTTLIGSDAFQECDTIGITRPCTKHNWLVKDVNDLARILHEAFHVASTGRPGPVVVDIPKDIQFAKGIYTPPETAPRTSYRPVLDGNAQAISDAVRLLLNAKKPVIYSGGGVINSGPAASRLLRELVEISNFPITSTLMGLGAYPASGKNWLGMLGMHGTYEANMTMHDCDVMLCVGARFDDRITGRLNAFSPNSKKIHIDIDPSSINKSVRVDVPIIGDVAHVLEDIVRQFRASEKKPEKQAIGAWWEQIDRWRARNSLAYAPNKDVIMPQYAIERLYELTKDRKTYITTEVGQHQMWAAQFYGFEEPNRWLTSGGLGTMGYGLPAALGVQIAHPDALVIDIAGDASIQMCIQEMSAAIQHNAPIKIFILNNQYMGMVRQWQQLLHGNRLSHSYTEAMPDFVKLAEAYGAHGIRCDKPGNLDAAIQEMIDIDKPVIFDCRVANLANCFPMIPSGKAHNEMLLPDEATDEAVANAIDAKGRALV</sequence>
<keyword evidence="11 14" id="KW-0786">Thiamine pyrophosphate</keyword>
<evidence type="ECO:0000313" key="19">
    <source>
        <dbReference type="EMBL" id="KAB2659412.1"/>
    </source>
</evidence>
<dbReference type="CDD" id="cd07035">
    <property type="entry name" value="TPP_PYR_POX_like"/>
    <property type="match status" value="1"/>
</dbReference>
<dbReference type="GO" id="GO:0000287">
    <property type="term" value="F:magnesium ion binding"/>
    <property type="evidence" value="ECO:0007669"/>
    <property type="project" value="UniProtKB-UniRule"/>
</dbReference>
<keyword evidence="22" id="KW-1185">Reference proteome</keyword>
<dbReference type="CDD" id="cd02015">
    <property type="entry name" value="TPP_AHAS"/>
    <property type="match status" value="1"/>
</dbReference>
<dbReference type="InterPro" id="IPR012001">
    <property type="entry name" value="Thiamin_PyroP_enz_TPP-bd_dom"/>
</dbReference>
<evidence type="ECO:0000313" key="24">
    <source>
        <dbReference type="Proteomes" id="UP000481643"/>
    </source>
</evidence>
<dbReference type="InterPro" id="IPR011766">
    <property type="entry name" value="TPP_enzyme_TPP-bd"/>
</dbReference>
<dbReference type="InterPro" id="IPR045229">
    <property type="entry name" value="TPP_enz"/>
</dbReference>
<dbReference type="InterPro" id="IPR029061">
    <property type="entry name" value="THDP-binding"/>
</dbReference>
<dbReference type="Pfam" id="PF02776">
    <property type="entry name" value="TPP_enzyme_N"/>
    <property type="match status" value="1"/>
</dbReference>
<evidence type="ECO:0000256" key="7">
    <source>
        <dbReference type="ARBA" id="ARBA00022679"/>
    </source>
</evidence>
<keyword evidence="5 14" id="KW-0028">Amino-acid biosynthesis</keyword>
<evidence type="ECO:0000313" key="23">
    <source>
        <dbReference type="Proteomes" id="UP000460650"/>
    </source>
</evidence>
<dbReference type="EC" id="2.2.1.6" evidence="4 14"/>
<dbReference type="SUPFAM" id="SSF52467">
    <property type="entry name" value="DHS-like NAD/FAD-binding domain"/>
    <property type="match status" value="1"/>
</dbReference>
<evidence type="ECO:0000256" key="12">
    <source>
        <dbReference type="ARBA" id="ARBA00023304"/>
    </source>
</evidence>
<feature type="domain" description="Thiamine pyrophosphate enzyme central" evidence="16">
    <location>
        <begin position="214"/>
        <end position="350"/>
    </location>
</feature>
<dbReference type="SUPFAM" id="SSF52518">
    <property type="entry name" value="Thiamin diphosphate-binding fold (THDP-binding)"/>
    <property type="match status" value="2"/>
</dbReference>
<dbReference type="GO" id="GO:0005948">
    <property type="term" value="C:acetolactate synthase complex"/>
    <property type="evidence" value="ECO:0007669"/>
    <property type="project" value="UniProtKB-ARBA"/>
</dbReference>
<evidence type="ECO:0000256" key="9">
    <source>
        <dbReference type="ARBA" id="ARBA00022827"/>
    </source>
</evidence>
<evidence type="ECO:0000259" key="16">
    <source>
        <dbReference type="Pfam" id="PF00205"/>
    </source>
</evidence>
<comment type="cofactor">
    <cofactor evidence="14">
        <name>Mg(2+)</name>
        <dbReference type="ChEBI" id="CHEBI:18420"/>
    </cofactor>
    <text evidence="14">Binds 1 Mg(2+) ion per subunit.</text>
</comment>
<dbReference type="RefSeq" id="WP_081104459.1">
    <property type="nucleotide sequence ID" value="NZ_JAKVTF010000001.1"/>
</dbReference>
<proteinExistence type="inferred from homology"/>
<evidence type="ECO:0000259" key="18">
    <source>
        <dbReference type="Pfam" id="PF02776"/>
    </source>
</evidence>
<dbReference type="NCBIfam" id="NF006581">
    <property type="entry name" value="PRK09107.1"/>
    <property type="match status" value="1"/>
</dbReference>
<evidence type="ECO:0000256" key="2">
    <source>
        <dbReference type="ARBA" id="ARBA00005025"/>
    </source>
</evidence>
<evidence type="ECO:0000256" key="4">
    <source>
        <dbReference type="ARBA" id="ARBA00013145"/>
    </source>
</evidence>
<evidence type="ECO:0000256" key="11">
    <source>
        <dbReference type="ARBA" id="ARBA00023052"/>
    </source>
</evidence>
<evidence type="ECO:0000256" key="1">
    <source>
        <dbReference type="ARBA" id="ARBA00004974"/>
    </source>
</evidence>
<dbReference type="FunFam" id="3.40.50.970:FF:000007">
    <property type="entry name" value="Acetolactate synthase"/>
    <property type="match status" value="1"/>
</dbReference>
<keyword evidence="9" id="KW-0274">FAD</keyword>
<evidence type="ECO:0000256" key="6">
    <source>
        <dbReference type="ARBA" id="ARBA00022630"/>
    </source>
</evidence>
<dbReference type="Proteomes" id="UP000430843">
    <property type="component" value="Unassembled WGS sequence"/>
</dbReference>
<dbReference type="Gene3D" id="3.40.50.970">
    <property type="match status" value="2"/>
</dbReference>
<dbReference type="Pfam" id="PF00205">
    <property type="entry name" value="TPP_enzyme_M"/>
    <property type="match status" value="1"/>
</dbReference>
<dbReference type="FunFam" id="3.40.50.970:FF:000016">
    <property type="entry name" value="Acetolactate synthase"/>
    <property type="match status" value="1"/>
</dbReference>
<evidence type="ECO:0000313" key="22">
    <source>
        <dbReference type="Proteomes" id="UP000430843"/>
    </source>
</evidence>
<evidence type="ECO:0000256" key="15">
    <source>
        <dbReference type="SAM" id="MobiDB-lite"/>
    </source>
</evidence>
<evidence type="ECO:0000256" key="14">
    <source>
        <dbReference type="RuleBase" id="RU003591"/>
    </source>
</evidence>
<dbReference type="EMBL" id="WBVY01000001">
    <property type="protein sequence ID" value="KAB2659412.1"/>
    <property type="molecule type" value="Genomic_DNA"/>
</dbReference>
<organism evidence="20 22">
    <name type="scientific">Brucella tritici</name>
    <dbReference type="NCBI Taxonomy" id="94626"/>
    <lineage>
        <taxon>Bacteria</taxon>
        <taxon>Pseudomonadati</taxon>
        <taxon>Pseudomonadota</taxon>
        <taxon>Alphaproteobacteria</taxon>
        <taxon>Hyphomicrobiales</taxon>
        <taxon>Brucellaceae</taxon>
        <taxon>Brucella/Ochrobactrum group</taxon>
        <taxon>Brucella</taxon>
    </lineage>
</organism>
<feature type="domain" description="Thiamine pyrophosphate enzyme N-terminal TPP-binding" evidence="18">
    <location>
        <begin position="24"/>
        <end position="139"/>
    </location>
</feature>
<keyword evidence="12 14" id="KW-0100">Branched-chain amino acid biosynthesis</keyword>
<feature type="domain" description="Thiamine pyrophosphate enzyme TPP-binding" evidence="17">
    <location>
        <begin position="416"/>
        <end position="563"/>
    </location>
</feature>
<evidence type="ECO:0000256" key="5">
    <source>
        <dbReference type="ARBA" id="ARBA00022605"/>
    </source>
</evidence>
<dbReference type="GO" id="GO:0009099">
    <property type="term" value="P:L-valine biosynthetic process"/>
    <property type="evidence" value="ECO:0007669"/>
    <property type="project" value="UniProtKB-UniPathway"/>
</dbReference>
<protein>
    <recommendedName>
        <fullName evidence="4 14">Acetolactate synthase</fullName>
        <ecNumber evidence="4 14">2.2.1.6</ecNumber>
    </recommendedName>
</protein>
<comment type="caution">
    <text evidence="20">The sequence shown here is derived from an EMBL/GenBank/DDBJ whole genome shotgun (WGS) entry which is preliminary data.</text>
</comment>
<feature type="region of interest" description="Disordered" evidence="15">
    <location>
        <begin position="1"/>
        <end position="24"/>
    </location>
</feature>
<evidence type="ECO:0000259" key="17">
    <source>
        <dbReference type="Pfam" id="PF02775"/>
    </source>
</evidence>
<comment type="similarity">
    <text evidence="3 14">Belongs to the TPP enzyme family.</text>
</comment>
<evidence type="ECO:0000313" key="20">
    <source>
        <dbReference type="EMBL" id="KAB2665033.1"/>
    </source>
</evidence>
<keyword evidence="7 14" id="KW-0808">Transferase</keyword>
<dbReference type="NCBIfam" id="TIGR00118">
    <property type="entry name" value="acolac_lg"/>
    <property type="match status" value="1"/>
</dbReference>
<dbReference type="GO" id="GO:0050660">
    <property type="term" value="F:flavin adenine dinucleotide binding"/>
    <property type="evidence" value="ECO:0007669"/>
    <property type="project" value="InterPro"/>
</dbReference>
<comment type="pathway">
    <text evidence="2 14">Amino-acid biosynthesis; L-valine biosynthesis; L-valine from pyruvate: step 1/4.</text>
</comment>
<keyword evidence="6" id="KW-0285">Flavoprotein</keyword>
<name>A0A6N6QH59_9HYPH</name>
<dbReference type="AlphaFoldDB" id="A0A6N6QH59"/>
<comment type="cofactor">
    <cofactor evidence="14">
        <name>thiamine diphosphate</name>
        <dbReference type="ChEBI" id="CHEBI:58937"/>
    </cofactor>
    <text evidence="14">Binds 1 thiamine pyrophosphate per subunit.</text>
</comment>
<accession>A0A6N6QH59</accession>
<evidence type="ECO:0000313" key="21">
    <source>
        <dbReference type="EMBL" id="KAB2686313.1"/>
    </source>
</evidence>
<reference evidence="22 23" key="1">
    <citation type="submission" date="2019-09" db="EMBL/GenBank/DDBJ databases">
        <title>Taxonomic organization of the family Brucellaceae based on a phylogenomic approach.</title>
        <authorList>
            <person name="Leclercq S."/>
            <person name="Cloeckaert A."/>
            <person name="Zygmunt M.S."/>
        </authorList>
    </citation>
    <scope>NUCLEOTIDE SEQUENCE [LARGE SCALE GENOMIC DNA]</scope>
    <source>
        <strain evidence="20 22">LMG 18957</strain>
        <strain evidence="19 23">TA93</strain>
        <strain evidence="21 24">WS1830</strain>
    </source>
</reference>
<dbReference type="EMBL" id="WBVX01000009">
    <property type="protein sequence ID" value="KAB2686313.1"/>
    <property type="molecule type" value="Genomic_DNA"/>
</dbReference>
<dbReference type="Proteomes" id="UP000481643">
    <property type="component" value="Unassembled WGS sequence"/>
</dbReference>
<dbReference type="InterPro" id="IPR000399">
    <property type="entry name" value="TPP-bd_CS"/>
</dbReference>
<evidence type="ECO:0000256" key="8">
    <source>
        <dbReference type="ARBA" id="ARBA00022723"/>
    </source>
</evidence>
<dbReference type="InterPro" id="IPR029035">
    <property type="entry name" value="DHS-like_NAD/FAD-binding_dom"/>
</dbReference>
<comment type="catalytic activity">
    <reaction evidence="13 14">
        <text>2 pyruvate + H(+) = (2S)-2-acetolactate + CO2</text>
        <dbReference type="Rhea" id="RHEA:25249"/>
        <dbReference type="ChEBI" id="CHEBI:15361"/>
        <dbReference type="ChEBI" id="CHEBI:15378"/>
        <dbReference type="ChEBI" id="CHEBI:16526"/>
        <dbReference type="ChEBI" id="CHEBI:58476"/>
        <dbReference type="EC" id="2.2.1.6"/>
    </reaction>
</comment>
<comment type="pathway">
    <text evidence="1 14">Amino-acid biosynthesis; L-isoleucine biosynthesis; L-isoleucine from 2-oxobutanoate: step 1/4.</text>
</comment>
<dbReference type="GO" id="GO:0003984">
    <property type="term" value="F:acetolactate synthase activity"/>
    <property type="evidence" value="ECO:0007669"/>
    <property type="project" value="UniProtKB-EC"/>
</dbReference>
<dbReference type="Pfam" id="PF02775">
    <property type="entry name" value="TPP_enzyme_C"/>
    <property type="match status" value="1"/>
</dbReference>
<dbReference type="InterPro" id="IPR039368">
    <property type="entry name" value="AHAS_TPP"/>
</dbReference>